<comment type="subcellular location">
    <subcellularLocation>
        <location evidence="2">Membrane</location>
        <topology evidence="2">Multi-pass membrane protein</topology>
    </subcellularLocation>
</comment>
<comment type="cofactor">
    <cofactor evidence="1">
        <name>Zn(2+)</name>
        <dbReference type="ChEBI" id="CHEBI:29105"/>
    </cofactor>
</comment>
<dbReference type="GO" id="GO:0006508">
    <property type="term" value="P:proteolysis"/>
    <property type="evidence" value="ECO:0007669"/>
    <property type="project" value="UniProtKB-KW"/>
</dbReference>
<dbReference type="Proteomes" id="UP000654075">
    <property type="component" value="Unassembled WGS sequence"/>
</dbReference>
<evidence type="ECO:0000256" key="11">
    <source>
        <dbReference type="ARBA" id="ARBA00023136"/>
    </source>
</evidence>
<evidence type="ECO:0000256" key="6">
    <source>
        <dbReference type="ARBA" id="ARBA00022723"/>
    </source>
</evidence>
<dbReference type="PANTHER" id="PTHR39188:SF3">
    <property type="entry name" value="STAGE IV SPORULATION PROTEIN FB"/>
    <property type="match status" value="1"/>
</dbReference>
<keyword evidence="5" id="KW-0812">Transmembrane</keyword>
<name>A0A813GP68_POLGL</name>
<comment type="similarity">
    <text evidence="3">Belongs to the peptidase M50B family.</text>
</comment>
<gene>
    <name evidence="14" type="ORF">PGLA1383_LOCUS41753</name>
</gene>
<accession>A0A813GP68</accession>
<evidence type="ECO:0000256" key="2">
    <source>
        <dbReference type="ARBA" id="ARBA00004141"/>
    </source>
</evidence>
<feature type="compositionally biased region" description="Polar residues" evidence="12">
    <location>
        <begin position="1197"/>
        <end position="1209"/>
    </location>
</feature>
<comment type="caution">
    <text evidence="14">The sequence shown here is derived from an EMBL/GenBank/DDBJ whole genome shotgun (WGS) entry which is preliminary data.</text>
</comment>
<keyword evidence="15" id="KW-1185">Reference proteome</keyword>
<protein>
    <recommendedName>
        <fullName evidence="13">Peptidase M50 domain-containing protein</fullName>
    </recommendedName>
</protein>
<keyword evidence="9" id="KW-1133">Transmembrane helix</keyword>
<evidence type="ECO:0000256" key="1">
    <source>
        <dbReference type="ARBA" id="ARBA00001947"/>
    </source>
</evidence>
<sequence>MPSFVERLEARRGNVKLGASFPMYFNWTAKMVPMVCSPLNWWSQNAQGATLEPLSLPPFRQAKPPPETDVWCSLLSEENAKPHERTCVYSGLCYSIGAEDDEDTDTPEFFGTFSNDSSGSGFAEALRPVGVSLWSDGRSLWRPLSRPPLSESEDVFWIDQPTYIAKRHSPQNFAHQLVETWLGLYAQMLANEDESLTPNGQRLVFFVDDCSPSSYGDSVDYCIRYFPDAIGCIQAIAPLCGKFTRQLGQLLSDWTPVEPGSLRQFVRALSKETRPAELMRPKEHINHVCFSSVRAGMASWRRPLEMNPNGFGLWAPDSTFGPIVRLFRAHSLQRLGVSFQKNHVHERRVLAHAVKVNRHIITNREEMLSWLATAAEAKGLELARVDFAQSLAEQASMLARSALLVTSAGANHVAGLFLPAGAGMLLLPMCKSSGQRLLCQSERLFAAVGLRWVEYPVLWEDASYDIHRGFSVMVRKETLDKLVADLLRGFLVIFFIYQLIDAANNTYLPLWVRVAQITGNEFLLLLTVLCHEMGHGTMARRRGGSIAEVLLWPFGGICFTTRPQGRSAREKLVDDLYIVAAGPATHFPMAGAWVMLLASFAAACSHVVTSPAWKFLVPFSSAMSPCVLGGPGCFTTYSGYLCYEFLVQAVQINVMLFMFNVFFPMYPMDGAKLIASVAAVREKLRRRPDSSVVCILGGIAFLNADSAQLVRALATALHERFAEGSTIFLTGGMPGVQETFAKHCGDGSCVRNLLPVGQSSNFGVGKDLNAGRDEDEKKLIMGLVGDVYITVEGRYKSHTYLQQVLCAVSKGAVVPLVRQDPSGRRGINVLQIHPLPGMVAHFSGECRSLIAVSVIAARIWPYRRTIQQQSQATHSFRSPILISWYNIFAWMFKSACRFSVRRVLPIYFYANTEFGISGPLGLGWRQPEVVEESSAETCSRTATPTAPGDTSVSVVSHRAEKATHRERNFKSPRRSQIAFRGIATVQWIDLVLYIIQNDAVRQAKAIANSICTPAGALPSFFNASTPKQARHEVLVGTSVPLAARPSLWAKEWQSKLGQSLGVKDPSDVSFKLQAACRVRPTLRTAGLRLQVFFVGRSLMGIGNGGAGLQPGITMYMGFMCLSESYKIYRLLQEGRLYTHPLFELARSDTSRITDGNGARLNFSERDDEEAAVRAPQVQFSELRAFGGEGRTLGTGYQAPSSMPPSSKSQGAVELSGGLPQKTSAAPVPLSAEGSAVGGAGSSGGRSAWLEKVEKESASRSKTVRELEEERGLTSGAAGGLR</sequence>
<evidence type="ECO:0000256" key="7">
    <source>
        <dbReference type="ARBA" id="ARBA00022801"/>
    </source>
</evidence>
<feature type="compositionally biased region" description="Basic and acidic residues" evidence="12">
    <location>
        <begin position="1248"/>
        <end position="1271"/>
    </location>
</feature>
<feature type="domain" description="Peptidase M50" evidence="13">
    <location>
        <begin position="523"/>
        <end position="689"/>
    </location>
</feature>
<evidence type="ECO:0000256" key="8">
    <source>
        <dbReference type="ARBA" id="ARBA00022833"/>
    </source>
</evidence>
<dbReference type="GO" id="GO:0016020">
    <property type="term" value="C:membrane"/>
    <property type="evidence" value="ECO:0007669"/>
    <property type="project" value="UniProtKB-SubCell"/>
</dbReference>
<dbReference type="PANTHER" id="PTHR39188">
    <property type="entry name" value="MEMBRANE-ASSOCIATED ZINC METALLOPROTEASE M50B"/>
    <property type="match status" value="1"/>
</dbReference>
<dbReference type="GO" id="GO:0046872">
    <property type="term" value="F:metal ion binding"/>
    <property type="evidence" value="ECO:0007669"/>
    <property type="project" value="UniProtKB-KW"/>
</dbReference>
<reference evidence="14" key="1">
    <citation type="submission" date="2021-02" db="EMBL/GenBank/DDBJ databases">
        <authorList>
            <person name="Dougan E. K."/>
            <person name="Rhodes N."/>
            <person name="Thang M."/>
            <person name="Chan C."/>
        </authorList>
    </citation>
    <scope>NUCLEOTIDE SEQUENCE</scope>
</reference>
<dbReference type="Pfam" id="PF02163">
    <property type="entry name" value="Peptidase_M50"/>
    <property type="match status" value="1"/>
</dbReference>
<feature type="region of interest" description="Disordered" evidence="12">
    <location>
        <begin position="1188"/>
        <end position="1281"/>
    </location>
</feature>
<evidence type="ECO:0000256" key="12">
    <source>
        <dbReference type="SAM" id="MobiDB-lite"/>
    </source>
</evidence>
<keyword evidence="10" id="KW-0482">Metalloprotease</keyword>
<dbReference type="GO" id="GO:0008237">
    <property type="term" value="F:metallopeptidase activity"/>
    <property type="evidence" value="ECO:0007669"/>
    <property type="project" value="UniProtKB-KW"/>
</dbReference>
<evidence type="ECO:0000256" key="5">
    <source>
        <dbReference type="ARBA" id="ARBA00022692"/>
    </source>
</evidence>
<evidence type="ECO:0000256" key="4">
    <source>
        <dbReference type="ARBA" id="ARBA00022670"/>
    </source>
</evidence>
<organism evidence="14 15">
    <name type="scientific">Polarella glacialis</name>
    <name type="common">Dinoflagellate</name>
    <dbReference type="NCBI Taxonomy" id="89957"/>
    <lineage>
        <taxon>Eukaryota</taxon>
        <taxon>Sar</taxon>
        <taxon>Alveolata</taxon>
        <taxon>Dinophyceae</taxon>
        <taxon>Suessiales</taxon>
        <taxon>Suessiaceae</taxon>
        <taxon>Polarella</taxon>
    </lineage>
</organism>
<dbReference type="CDD" id="cd05709">
    <property type="entry name" value="S2P-M50"/>
    <property type="match status" value="1"/>
</dbReference>
<evidence type="ECO:0000259" key="13">
    <source>
        <dbReference type="Pfam" id="PF02163"/>
    </source>
</evidence>
<keyword evidence="7" id="KW-0378">Hydrolase</keyword>
<keyword evidence="6" id="KW-0479">Metal-binding</keyword>
<proteinExistence type="inferred from homology"/>
<feature type="region of interest" description="Disordered" evidence="12">
    <location>
        <begin position="1153"/>
        <end position="1173"/>
    </location>
</feature>
<dbReference type="OrthoDB" id="497749at2759"/>
<evidence type="ECO:0000313" key="14">
    <source>
        <dbReference type="EMBL" id="CAE8624647.1"/>
    </source>
</evidence>
<dbReference type="EMBL" id="CAJNNV010028452">
    <property type="protein sequence ID" value="CAE8624647.1"/>
    <property type="molecule type" value="Genomic_DNA"/>
</dbReference>
<evidence type="ECO:0000256" key="9">
    <source>
        <dbReference type="ARBA" id="ARBA00022989"/>
    </source>
</evidence>
<keyword evidence="8" id="KW-0862">Zinc</keyword>
<keyword evidence="4" id="KW-0645">Protease</keyword>
<evidence type="ECO:0000256" key="10">
    <source>
        <dbReference type="ARBA" id="ARBA00023049"/>
    </source>
</evidence>
<dbReference type="SUPFAM" id="SSF102405">
    <property type="entry name" value="MCP/YpsA-like"/>
    <property type="match status" value="1"/>
</dbReference>
<keyword evidence="11" id="KW-0472">Membrane</keyword>
<evidence type="ECO:0000313" key="15">
    <source>
        <dbReference type="Proteomes" id="UP000654075"/>
    </source>
</evidence>
<dbReference type="InterPro" id="IPR008915">
    <property type="entry name" value="Peptidase_M50"/>
</dbReference>
<evidence type="ECO:0000256" key="3">
    <source>
        <dbReference type="ARBA" id="ARBA00007931"/>
    </source>
</evidence>